<proteinExistence type="predicted"/>
<organism evidence="2 3">
    <name type="scientific">Citrus unshiu</name>
    <name type="common">Satsuma mandarin</name>
    <name type="synonym">Citrus nobilis var. unshiu</name>
    <dbReference type="NCBI Taxonomy" id="55188"/>
    <lineage>
        <taxon>Eukaryota</taxon>
        <taxon>Viridiplantae</taxon>
        <taxon>Streptophyta</taxon>
        <taxon>Embryophyta</taxon>
        <taxon>Tracheophyta</taxon>
        <taxon>Spermatophyta</taxon>
        <taxon>Magnoliopsida</taxon>
        <taxon>eudicotyledons</taxon>
        <taxon>Gunneridae</taxon>
        <taxon>Pentapetalae</taxon>
        <taxon>rosids</taxon>
        <taxon>malvids</taxon>
        <taxon>Sapindales</taxon>
        <taxon>Rutaceae</taxon>
        <taxon>Aurantioideae</taxon>
        <taxon>Citrus</taxon>
    </lineage>
</organism>
<gene>
    <name evidence="2" type="ORF">CUMW_207960</name>
</gene>
<dbReference type="Proteomes" id="UP000236630">
    <property type="component" value="Unassembled WGS sequence"/>
</dbReference>
<accession>A0A2H5QAC3</accession>
<feature type="signal peptide" evidence="1">
    <location>
        <begin position="1"/>
        <end position="22"/>
    </location>
</feature>
<name>A0A2H5QAC3_CITUN</name>
<sequence>MEAARSRLLAAMVLLFAILALAAQTCSGSSRNPVRHLPQSHHHLQVAKHEEGRMVAKRIPPRSYRVFAPVSAISRHYDVPLPPGARPPSVL</sequence>
<evidence type="ECO:0000313" key="2">
    <source>
        <dbReference type="EMBL" id="GAY61195.1"/>
    </source>
</evidence>
<reference evidence="2 3" key="1">
    <citation type="journal article" date="2017" name="Front. Genet.">
        <title>Draft sequencing of the heterozygous diploid genome of Satsuma (Citrus unshiu Marc.) using a hybrid assembly approach.</title>
        <authorList>
            <person name="Shimizu T."/>
            <person name="Tanizawa Y."/>
            <person name="Mochizuki T."/>
            <person name="Nagasaki H."/>
            <person name="Yoshioka T."/>
            <person name="Toyoda A."/>
            <person name="Fujiyama A."/>
            <person name="Kaminuma E."/>
            <person name="Nakamura Y."/>
        </authorList>
    </citation>
    <scope>NUCLEOTIDE SEQUENCE [LARGE SCALE GENOMIC DNA]</scope>
    <source>
        <strain evidence="3">cv. Miyagawa wase</strain>
    </source>
</reference>
<comment type="caution">
    <text evidence="2">The sequence shown here is derived from an EMBL/GenBank/DDBJ whole genome shotgun (WGS) entry which is preliminary data.</text>
</comment>
<feature type="chain" id="PRO_5014114821" evidence="1">
    <location>
        <begin position="23"/>
        <end position="91"/>
    </location>
</feature>
<dbReference type="AlphaFoldDB" id="A0A2H5QAC3"/>
<protein>
    <submittedName>
        <fullName evidence="2">Uncharacterized protein</fullName>
    </submittedName>
</protein>
<evidence type="ECO:0000313" key="3">
    <source>
        <dbReference type="Proteomes" id="UP000236630"/>
    </source>
</evidence>
<evidence type="ECO:0000256" key="1">
    <source>
        <dbReference type="SAM" id="SignalP"/>
    </source>
</evidence>
<keyword evidence="3" id="KW-1185">Reference proteome</keyword>
<dbReference type="EMBL" id="BDQV01000261">
    <property type="protein sequence ID" value="GAY61195.1"/>
    <property type="molecule type" value="Genomic_DNA"/>
</dbReference>
<keyword evidence="1" id="KW-0732">Signal</keyword>